<evidence type="ECO:0000256" key="1">
    <source>
        <dbReference type="SAM" id="MobiDB-lite"/>
    </source>
</evidence>
<evidence type="ECO:0000313" key="2">
    <source>
        <dbReference type="EMBL" id="TBU22945.1"/>
    </source>
</evidence>
<accession>A0A4Q9M7H8</accession>
<protein>
    <submittedName>
        <fullName evidence="2">Uncharacterized protein</fullName>
    </submittedName>
</protein>
<proteinExistence type="predicted"/>
<organism evidence="2">
    <name type="scientific">Dichomitus squalens</name>
    <dbReference type="NCBI Taxonomy" id="114155"/>
    <lineage>
        <taxon>Eukaryota</taxon>
        <taxon>Fungi</taxon>
        <taxon>Dikarya</taxon>
        <taxon>Basidiomycota</taxon>
        <taxon>Agaricomycotina</taxon>
        <taxon>Agaricomycetes</taxon>
        <taxon>Polyporales</taxon>
        <taxon>Polyporaceae</taxon>
        <taxon>Dichomitus</taxon>
    </lineage>
</organism>
<sequence>MRSLSRDSLPAPSQNITPALLRNLRVYSSCDGRPRDPRLPLIPQGPLPSRHPQRALPPLDGSRRRRL</sequence>
<feature type="region of interest" description="Disordered" evidence="1">
    <location>
        <begin position="28"/>
        <end position="67"/>
    </location>
</feature>
<gene>
    <name evidence="2" type="ORF">BD311DRAFT_769515</name>
</gene>
<name>A0A4Q9M7H8_9APHY</name>
<reference evidence="2" key="1">
    <citation type="submission" date="2019-01" db="EMBL/GenBank/DDBJ databases">
        <title>Draft genome sequences of three monokaryotic isolates of the white-rot basidiomycete fungus Dichomitus squalens.</title>
        <authorList>
            <consortium name="DOE Joint Genome Institute"/>
            <person name="Lopez S.C."/>
            <person name="Andreopoulos B."/>
            <person name="Pangilinan J."/>
            <person name="Lipzen A."/>
            <person name="Riley R."/>
            <person name="Ahrendt S."/>
            <person name="Ng V."/>
            <person name="Barry K."/>
            <person name="Daum C."/>
            <person name="Grigoriev I.V."/>
            <person name="Hilden K.S."/>
            <person name="Makela M.R."/>
            <person name="de Vries R.P."/>
        </authorList>
    </citation>
    <scope>NUCLEOTIDE SEQUENCE [LARGE SCALE GENOMIC DNA]</scope>
    <source>
        <strain evidence="2">OM18370.1</strain>
    </source>
</reference>
<dbReference type="EMBL" id="ML143521">
    <property type="protein sequence ID" value="TBU22945.1"/>
    <property type="molecule type" value="Genomic_DNA"/>
</dbReference>
<dbReference type="Proteomes" id="UP000292957">
    <property type="component" value="Unassembled WGS sequence"/>
</dbReference>
<dbReference type="AlphaFoldDB" id="A0A4Q9M7H8"/>